<feature type="compositionally biased region" description="Polar residues" evidence="8">
    <location>
        <begin position="289"/>
        <end position="307"/>
    </location>
</feature>
<dbReference type="Proteomes" id="UP001374579">
    <property type="component" value="Unassembled WGS sequence"/>
</dbReference>
<feature type="compositionally biased region" description="Basic residues" evidence="8">
    <location>
        <begin position="1322"/>
        <end position="1334"/>
    </location>
</feature>
<dbReference type="EMBL" id="JBAMIC010000008">
    <property type="protein sequence ID" value="KAK7103989.1"/>
    <property type="molecule type" value="Genomic_DNA"/>
</dbReference>
<gene>
    <name evidence="10" type="ORF">V1264_018770</name>
</gene>
<keyword evidence="11" id="KW-1185">Reference proteome</keyword>
<keyword evidence="6" id="KW-0539">Nucleus</keyword>
<accession>A0AAN9BFV4</accession>
<comment type="subcellular location">
    <subcellularLocation>
        <location evidence="1">Nucleus</location>
    </subcellularLocation>
</comment>
<comment type="caution">
    <text evidence="10">The sequence shown here is derived from an EMBL/GenBank/DDBJ whole genome shotgun (WGS) entry which is preliminary data.</text>
</comment>
<feature type="compositionally biased region" description="Low complexity" evidence="8">
    <location>
        <begin position="87"/>
        <end position="108"/>
    </location>
</feature>
<feature type="compositionally biased region" description="Polar residues" evidence="8">
    <location>
        <begin position="995"/>
        <end position="1033"/>
    </location>
</feature>
<dbReference type="GO" id="GO:0000981">
    <property type="term" value="F:DNA-binding transcription factor activity, RNA polymerase II-specific"/>
    <property type="evidence" value="ECO:0007669"/>
    <property type="project" value="TreeGrafter"/>
</dbReference>
<evidence type="ECO:0000313" key="10">
    <source>
        <dbReference type="EMBL" id="KAK7103989.1"/>
    </source>
</evidence>
<evidence type="ECO:0000256" key="5">
    <source>
        <dbReference type="ARBA" id="ARBA00022833"/>
    </source>
</evidence>
<protein>
    <recommendedName>
        <fullName evidence="9">C2H2-type domain-containing protein</fullName>
    </recommendedName>
</protein>
<dbReference type="GO" id="GO:0008270">
    <property type="term" value="F:zinc ion binding"/>
    <property type="evidence" value="ECO:0007669"/>
    <property type="project" value="UniProtKB-KW"/>
</dbReference>
<evidence type="ECO:0000256" key="7">
    <source>
        <dbReference type="PROSITE-ProRule" id="PRU00042"/>
    </source>
</evidence>
<feature type="compositionally biased region" description="Polar residues" evidence="8">
    <location>
        <begin position="222"/>
        <end position="234"/>
    </location>
</feature>
<dbReference type="Pfam" id="PF00096">
    <property type="entry name" value="zf-C2H2"/>
    <property type="match status" value="1"/>
</dbReference>
<evidence type="ECO:0000256" key="4">
    <source>
        <dbReference type="ARBA" id="ARBA00022771"/>
    </source>
</evidence>
<feature type="compositionally biased region" description="Acidic residues" evidence="8">
    <location>
        <begin position="1104"/>
        <end position="1114"/>
    </location>
</feature>
<reference evidence="10 11" key="1">
    <citation type="submission" date="2024-02" db="EMBL/GenBank/DDBJ databases">
        <title>Chromosome-scale genome assembly of the rough periwinkle Littorina saxatilis.</title>
        <authorList>
            <person name="De Jode A."/>
            <person name="Faria R."/>
            <person name="Formenti G."/>
            <person name="Sims Y."/>
            <person name="Smith T.P."/>
            <person name="Tracey A."/>
            <person name="Wood J.M.D."/>
            <person name="Zagrodzka Z.B."/>
            <person name="Johannesson K."/>
            <person name="Butlin R.K."/>
            <person name="Leder E.H."/>
        </authorList>
    </citation>
    <scope>NUCLEOTIDE SEQUENCE [LARGE SCALE GENOMIC DNA]</scope>
    <source>
        <strain evidence="10">Snail1</strain>
        <tissue evidence="10">Muscle</tissue>
    </source>
</reference>
<evidence type="ECO:0000256" key="8">
    <source>
        <dbReference type="SAM" id="MobiDB-lite"/>
    </source>
</evidence>
<feature type="region of interest" description="Disordered" evidence="8">
    <location>
        <begin position="272"/>
        <end position="318"/>
    </location>
</feature>
<dbReference type="SUPFAM" id="SSF57667">
    <property type="entry name" value="beta-beta-alpha zinc fingers"/>
    <property type="match status" value="2"/>
</dbReference>
<feature type="compositionally biased region" description="Polar residues" evidence="8">
    <location>
        <begin position="734"/>
        <end position="744"/>
    </location>
</feature>
<feature type="compositionally biased region" description="Polar residues" evidence="8">
    <location>
        <begin position="172"/>
        <end position="202"/>
    </location>
</feature>
<dbReference type="PANTHER" id="PTHR23226:SF416">
    <property type="entry name" value="FI01424P"/>
    <property type="match status" value="1"/>
</dbReference>
<feature type="region of interest" description="Disordered" evidence="8">
    <location>
        <begin position="1258"/>
        <end position="1334"/>
    </location>
</feature>
<proteinExistence type="predicted"/>
<feature type="compositionally biased region" description="Basic and acidic residues" evidence="8">
    <location>
        <begin position="879"/>
        <end position="893"/>
    </location>
</feature>
<dbReference type="InterPro" id="IPR013087">
    <property type="entry name" value="Znf_C2H2_type"/>
</dbReference>
<feature type="region of interest" description="Disordered" evidence="8">
    <location>
        <begin position="985"/>
        <end position="1051"/>
    </location>
</feature>
<dbReference type="PROSITE" id="PS50157">
    <property type="entry name" value="ZINC_FINGER_C2H2_2"/>
    <property type="match status" value="2"/>
</dbReference>
<feature type="region of interest" description="Disordered" evidence="8">
    <location>
        <begin position="1104"/>
        <end position="1137"/>
    </location>
</feature>
<feature type="compositionally biased region" description="Polar residues" evidence="8">
    <location>
        <begin position="109"/>
        <end position="121"/>
    </location>
</feature>
<sequence length="1529" mass="165510">MKSNEEEQDVGHVPTTAAFGENIEPKLSAKPGLIPLMTSCAYTSSRPPSTSSLPAFDTFFHSSVPPSRSEGTPRSPDGLGLQTFTASDSFGTSTSRSSDISNRSTNNSKDPSLTVNASTDNANDRRFSAGTPIHTTETMQLPVVSASEKDLSTIPFPNGASKGDQYKPDFSPHTTSGVNSATLGANRSLSDSSISKGTQASHASASVFTSLTSVRPLISNASRTAPYRPSSSKHSAPASEKVFTKTALPLQRPEERLIKDARQFSLPDGSLTCSSGERFPSDAQRTVRKSFTLSPTSKRGMSENVQFSAPSSPHPPRSSCSSLFRPVGVILTKNASSSAPAVATSVVSSCSSLAGQCVNLGSTYLYCCSPQQAVPRTSTSSVRSLSTYNTSGNVYLSGGAGSGGIGSGSRGIGSGSGGIGSGSGGISSGSGGIGSGSRGIGSGSGGIGSGYRDGHFSYSSGSFQSQVCSKNRQAYVDLKRKQGYSGTNKGYPNVKKDYTKGGTSYQIQGFMNKTEPYQSNDPNRPRNEQFQQPNTSSVYSVVLDHLPTIQNQNHRSMTEEQAEFVGGGHASMQKSTTGLRGTSFAPHVEYSRREVKQDPFGFGGDSVGENVSVVTIPAPDTSLYMANHGGTTSQTESEFSLQDVKMQLIVSTSASDISLQPLPPPSEVLPPLTLLPPPPPPLPPSPSTICHDNQPPSYDVADESHPGLDMLSDVSVLVGSMTSQNGARPKKCSRGTNSDSYQTTRETESLPSAPAATYIGTINGDRGSNGAVNRSQAHDDAQADSEASYTLMAPAPLLQSAGILQGCSKRDLSHYKMYTTKTQPKPPSRFTVSPVPDPLYVRDSGEIQRSSPSLVLKIQRQVIASAEGTTVQRGRPRKKVESEKTSRQRGEVTKKRRGRPKKTQQDQVFKAVSADAPGLKNMAAQQTKPTGKTPAYQIKPPQMRVQNASGDCWSQTDGCHGFKFTSSQQNSKRATESNPVTFNTLDLRAVDTSHTRVSMQKDSPSQKGRSRYQPTSDAQKGNTASHTQTTTERCTCGQGGASSVNTQTVSLPSSQSVVVSSGNEKLAWSASSSTVTRPEDNQIIDVIKTHQCPDFDPLVIAEEEVTSTEPDEDANPNGQGTKRNRRPFHENSQAVQMAADRLDTSKARRRGHICVSCFSIPSSSSDESASPAFQKADLHSLKKKKSVGKLLKLLTAKKHSEAKENQGLPCEICGRKYSTPQTLTRHKRVFHPSLFSPNATYMELPLMSPFSPRLPLSPSSLHSAMSSEAQASQQSHASLQTEQDGNTSTKRTKNQAASSPDRKSMGWDMDNSENEMWEPKAKRPKKKKKRKKAIKKEFVQKNAATVEGEQKNVKVKGKGRGKFSWPKRGKMAMKTRQRSRSYYSGMKGGLNFRTKKRTRINSTIPCPYCDSFFSVMSNLKRHTGREHNDVNVFVCNICCHKFNMRRTLKKHIREQHIREFPFCCPECLDNFRSEKEAFEHRKRHDICTYPCDDCKLLFYTEEHFGEHMATHHITLSANHSQGDEDSNMT</sequence>
<feature type="compositionally biased region" description="Polar residues" evidence="8">
    <location>
        <begin position="1281"/>
        <end position="1298"/>
    </location>
</feature>
<dbReference type="GO" id="GO:0005634">
    <property type="term" value="C:nucleus"/>
    <property type="evidence" value="ECO:0007669"/>
    <property type="project" value="UniProtKB-SubCell"/>
</dbReference>
<feature type="compositionally biased region" description="Polar residues" evidence="8">
    <location>
        <begin position="60"/>
        <end position="72"/>
    </location>
</feature>
<feature type="compositionally biased region" description="Basic residues" evidence="8">
    <location>
        <begin position="1354"/>
        <end position="1379"/>
    </location>
</feature>
<dbReference type="GO" id="GO:0000978">
    <property type="term" value="F:RNA polymerase II cis-regulatory region sequence-specific DNA binding"/>
    <property type="evidence" value="ECO:0007669"/>
    <property type="project" value="TreeGrafter"/>
</dbReference>
<feature type="region of interest" description="Disordered" evidence="8">
    <location>
        <begin position="222"/>
        <end position="248"/>
    </location>
</feature>
<organism evidence="10 11">
    <name type="scientific">Littorina saxatilis</name>
    <dbReference type="NCBI Taxonomy" id="31220"/>
    <lineage>
        <taxon>Eukaryota</taxon>
        <taxon>Metazoa</taxon>
        <taxon>Spiralia</taxon>
        <taxon>Lophotrochozoa</taxon>
        <taxon>Mollusca</taxon>
        <taxon>Gastropoda</taxon>
        <taxon>Caenogastropoda</taxon>
        <taxon>Littorinimorpha</taxon>
        <taxon>Littorinoidea</taxon>
        <taxon>Littorinidae</taxon>
        <taxon>Littorina</taxon>
    </lineage>
</organism>
<evidence type="ECO:0000313" key="11">
    <source>
        <dbReference type="Proteomes" id="UP001374579"/>
    </source>
</evidence>
<evidence type="ECO:0000256" key="3">
    <source>
        <dbReference type="ARBA" id="ARBA00022737"/>
    </source>
</evidence>
<feature type="region of interest" description="Disordered" evidence="8">
    <location>
        <begin position="513"/>
        <end position="532"/>
    </location>
</feature>
<evidence type="ECO:0000256" key="2">
    <source>
        <dbReference type="ARBA" id="ARBA00022723"/>
    </source>
</evidence>
<dbReference type="PANTHER" id="PTHR23226">
    <property type="entry name" value="ZINC FINGER AND SCAN DOMAIN-CONTAINING"/>
    <property type="match status" value="1"/>
</dbReference>
<evidence type="ECO:0000256" key="6">
    <source>
        <dbReference type="ARBA" id="ARBA00023242"/>
    </source>
</evidence>
<keyword evidence="3" id="KW-0677">Repeat</keyword>
<keyword evidence="5" id="KW-0862">Zinc</keyword>
<dbReference type="PROSITE" id="PS00028">
    <property type="entry name" value="ZINC_FINGER_C2H2_1"/>
    <property type="match status" value="3"/>
</dbReference>
<name>A0AAN9BFV4_9CAEN</name>
<evidence type="ECO:0000256" key="1">
    <source>
        <dbReference type="ARBA" id="ARBA00004123"/>
    </source>
</evidence>
<feature type="region of interest" description="Disordered" evidence="8">
    <location>
        <begin position="1"/>
        <end position="25"/>
    </location>
</feature>
<keyword evidence="2" id="KW-0479">Metal-binding</keyword>
<feature type="region of interest" description="Disordered" evidence="8">
    <location>
        <begin position="152"/>
        <end position="202"/>
    </location>
</feature>
<dbReference type="SMART" id="SM00355">
    <property type="entry name" value="ZnF_C2H2"/>
    <property type="match status" value="5"/>
</dbReference>
<feature type="compositionally biased region" description="Low complexity" evidence="8">
    <location>
        <begin position="43"/>
        <end position="52"/>
    </location>
</feature>
<evidence type="ECO:0000259" key="9">
    <source>
        <dbReference type="PROSITE" id="PS50157"/>
    </source>
</evidence>
<feature type="compositionally biased region" description="Low complexity" evidence="8">
    <location>
        <begin position="1258"/>
        <end position="1280"/>
    </location>
</feature>
<feature type="domain" description="C2H2-type" evidence="9">
    <location>
        <begin position="1208"/>
        <end position="1231"/>
    </location>
</feature>
<dbReference type="Gene3D" id="3.30.160.60">
    <property type="entry name" value="Classic Zinc Finger"/>
    <property type="match status" value="1"/>
</dbReference>
<feature type="region of interest" description="Disordered" evidence="8">
    <location>
        <begin position="416"/>
        <end position="446"/>
    </location>
</feature>
<feature type="region of interest" description="Disordered" evidence="8">
    <location>
        <begin position="1354"/>
        <end position="1386"/>
    </location>
</feature>
<feature type="region of interest" description="Disordered" evidence="8">
    <location>
        <begin position="722"/>
        <end position="786"/>
    </location>
</feature>
<keyword evidence="4 7" id="KW-0863">Zinc-finger</keyword>
<feature type="domain" description="C2H2-type" evidence="9">
    <location>
        <begin position="1433"/>
        <end position="1461"/>
    </location>
</feature>
<feature type="region of interest" description="Disordered" evidence="8">
    <location>
        <begin position="39"/>
        <end position="139"/>
    </location>
</feature>
<dbReference type="InterPro" id="IPR036236">
    <property type="entry name" value="Znf_C2H2_sf"/>
</dbReference>
<feature type="region of interest" description="Disordered" evidence="8">
    <location>
        <begin position="867"/>
        <end position="937"/>
    </location>
</feature>